<evidence type="ECO:0000256" key="12">
    <source>
        <dbReference type="ARBA" id="ARBA00023242"/>
    </source>
</evidence>
<feature type="domain" description="Clu" evidence="17">
    <location>
        <begin position="394"/>
        <end position="665"/>
    </location>
</feature>
<dbReference type="InterPro" id="IPR001951">
    <property type="entry name" value="Histone_H4"/>
</dbReference>
<evidence type="ECO:0000256" key="3">
    <source>
        <dbReference type="ARBA" id="ARBA00004286"/>
    </source>
</evidence>
<keyword evidence="19" id="KW-1185">Reference proteome</keyword>
<sequence>MSGRGKGRAKRHRKVLRKHIQRIMKLATRRLARRGSIKRITGLIYEETRGVLKIFLENVICDAMTYTEHARRKTVTTIDVVYELERQGRTLYGFRVVPSLVEITVLTPYDSQLLLKGISTDKILDVRRLLAVNVETCHFTNYSLSHEVKGHKLNDKVEVVTLKPCLVRMVEEDYTEEAQAITHMRRLLDIAACTTRFSKPRRSLLSPDSKPKKNEKAQKNEKSGCSSPSTRPEAEARVGSPTSDPSASPISDSVGMVAIHPTPKLSDFYEFFSLSHISPPILHLKRCDVNNGDNRRKGDYFQLQIKICNGKLIEVVSSEKGFYTVGKQSRQSYSLVDLLQQLSQAFANAYRSLMKAFVEHNKFGNLPYGFRANTWLVPPSVAESPSNFPALPTEDENWGGNGGGQGRNGECDHRPWASDFATLASLPCKTEEERVVRDRKAFLLHSQFVDTAIFKAIAAIQNVIKFKSEKNTLNCSPGSIMHEDRVGDLLIEVKRDFRNANKKNDMKLSCNVSTPYKEDAMKNLLKGLTADEGVIDTSSLVVVVVHHCGYTATVRVVGNVNMRKPEVQDIDIDDQPDGGANALNINSLRLLLQKFGSEPSKCSSSSPSNLDDLVSSRCLVRKVIKESLEKITEEPAVSKRSIRWELGSCWVKHLQKQEASTDNHSQNKDGSEVEQAVKGLGKKFKYLKRREKKSSSLHSADFREQNDSGSGSLNVGTDGDEPNNDDLNSFIELEKLLSKEAFLRLKESGTGLHLKTVDELINMAYNYYDEIALPKLVTDFGSLELSPVDGRTLTDFMHLRGLQMWSLGQVVKLAEKLPHIQSLCIHEMVTRAFKHVLKAVIASVDNIADLSPVIASALNFLLGSCHLEDSDQNLSDDHHLRLQWLRIFLFKRFGWTLKDEFQHLRKISILRGLCHKVGLELFPRDYDMESSNPFGKYDIISLVPVCKHVGCSSADGRNLLESSKLALDKGKLEDAVNYGTKALAKMIAVCGPYHRTTASAYSLLAVVLYHTGDFNQATIYQQKALDINERELGLDHPDTMKSYGDLSVFYYRLQHIELALKYVNRALFLLHFTCGLSHPNTAATYINVAMMEEGMGNVHVALRYLHEALKCNKKLLGADHIQTAASYHAIAIALSMMEAYSLSMQHEQTTLMILQAKLGPEDLRTQDAASWLEYFESKAIEQQEAARNGTPKPDASIASKGHLSVSDLLDFISPEQDSKGNEAQRKQRRAKILPMSDKIFQEHHDATNDEEILFDSSKDEACIAEDNMKETNSKFHYEELEENSDCSMYRSVSSEVEKEMESDEGWQEAISKVRSGNTGNRKFSQRRPLVAKLSINSSENYAVRESSYRSNITSPPRKETPKSIHTIVSPSRQSKARSLTSKQDSINHSTVTSVSKISSTPATLTSLASKSVSYKEVALAPPGTVLKPLLEKAEVDKEKAEDEMCKSAPVTSKNEESRQSSIDEAVSQHSEKDETHEINTVDNSASELQEVSFSSDQVKPTKSNGSKLSAAAEPFNPGMLSIPRVTSEGILMEPVLPPGAIRIPCGPRSPLYFKTNHTFRMKHDFTTSHSSIRERSGTGAARIMNPHAPEFVPRRIFQIESNDGSSKVSSGHNSSFEQGMTEERKLDENILESEKSELARQILLSFLMKSVQKNVGSADEPRVSEEGKHVVESSSDAIAKESATIKTLYGNEEGSEEKEKVDSNENINADGEGFVVVTKRRRSRQKFTSDVTELCNQQSICA</sequence>
<dbReference type="GO" id="GO:0003677">
    <property type="term" value="F:DNA binding"/>
    <property type="evidence" value="ECO:0007669"/>
    <property type="project" value="UniProtKB-KW"/>
</dbReference>
<evidence type="ECO:0000256" key="6">
    <source>
        <dbReference type="ARBA" id="ARBA00011538"/>
    </source>
</evidence>
<dbReference type="InterPro" id="IPR027523">
    <property type="entry name" value="CLU_prot"/>
</dbReference>
<dbReference type="GO" id="GO:0005829">
    <property type="term" value="C:cytosol"/>
    <property type="evidence" value="ECO:0007669"/>
    <property type="project" value="UniProtKB-SubCell"/>
</dbReference>
<keyword evidence="8" id="KW-0963">Cytoplasm</keyword>
<gene>
    <name evidence="18" type="ORF">G2W53_028359</name>
</gene>
<dbReference type="InterPro" id="IPR028275">
    <property type="entry name" value="CLU_N"/>
</dbReference>
<evidence type="ECO:0000256" key="9">
    <source>
        <dbReference type="ARBA" id="ARBA00022737"/>
    </source>
</evidence>
<feature type="region of interest" description="Disordered" evidence="16">
    <location>
        <begin position="689"/>
        <end position="724"/>
    </location>
</feature>
<evidence type="ECO:0000256" key="8">
    <source>
        <dbReference type="ARBA" id="ARBA00022490"/>
    </source>
</evidence>
<dbReference type="InterPro" id="IPR025697">
    <property type="entry name" value="CLU_dom"/>
</dbReference>
<dbReference type="Gene3D" id="1.25.40.10">
    <property type="entry name" value="Tetratricopeptide repeat domain"/>
    <property type="match status" value="2"/>
</dbReference>
<feature type="compositionally biased region" description="Basic and acidic residues" evidence="16">
    <location>
        <begin position="209"/>
        <end position="222"/>
    </location>
</feature>
<dbReference type="CDD" id="cd22912">
    <property type="entry name" value="HFD_H4"/>
    <property type="match status" value="1"/>
</dbReference>
<reference evidence="18" key="1">
    <citation type="submission" date="2020-09" db="EMBL/GenBank/DDBJ databases">
        <title>Genome-Enabled Discovery of Anthraquinone Biosynthesis in Senna tora.</title>
        <authorList>
            <person name="Kang S.-H."/>
            <person name="Pandey R.P."/>
            <person name="Lee C.-M."/>
            <person name="Sim J.-S."/>
            <person name="Jeong J.-T."/>
            <person name="Choi B.-S."/>
            <person name="Jung M."/>
            <person name="Ginzburg D."/>
            <person name="Zhao K."/>
            <person name="Won S.Y."/>
            <person name="Oh T.-J."/>
            <person name="Yu Y."/>
            <person name="Kim N.-H."/>
            <person name="Lee O.R."/>
            <person name="Lee T.-H."/>
            <person name="Bashyal P."/>
            <person name="Kim T.-S."/>
            <person name="Lee W.-H."/>
            <person name="Kawkins C."/>
            <person name="Kim C.-K."/>
            <person name="Kim J.S."/>
            <person name="Ahn B.O."/>
            <person name="Rhee S.Y."/>
            <person name="Sohng J.K."/>
        </authorList>
    </citation>
    <scope>NUCLEOTIDE SEQUENCE</scope>
    <source>
        <tissue evidence="18">Leaf</tissue>
    </source>
</reference>
<dbReference type="GO" id="GO:0003729">
    <property type="term" value="F:mRNA binding"/>
    <property type="evidence" value="ECO:0007669"/>
    <property type="project" value="UniProtKB-ARBA"/>
</dbReference>
<dbReference type="Proteomes" id="UP000634136">
    <property type="component" value="Unassembled WGS sequence"/>
</dbReference>
<evidence type="ECO:0000256" key="5">
    <source>
        <dbReference type="ARBA" id="ARBA00006564"/>
    </source>
</evidence>
<dbReference type="InterPro" id="IPR009072">
    <property type="entry name" value="Histone-fold"/>
</dbReference>
<dbReference type="SMART" id="SM00417">
    <property type="entry name" value="H4"/>
    <property type="match status" value="1"/>
</dbReference>
<dbReference type="PANTHER" id="PTHR12601:SF45">
    <property type="entry name" value="PROTEIN REDUCED CHLOROPLAST COVERAGE 3"/>
    <property type="match status" value="1"/>
</dbReference>
<dbReference type="PROSITE" id="PS51823">
    <property type="entry name" value="CLU"/>
    <property type="match status" value="1"/>
</dbReference>
<dbReference type="GO" id="GO:0030527">
    <property type="term" value="F:structural constituent of chromatin"/>
    <property type="evidence" value="ECO:0007669"/>
    <property type="project" value="InterPro"/>
</dbReference>
<dbReference type="OrthoDB" id="1414216at2759"/>
<feature type="compositionally biased region" description="Polar residues" evidence="16">
    <location>
        <begin position="240"/>
        <end position="251"/>
    </location>
</feature>
<evidence type="ECO:0000313" key="18">
    <source>
        <dbReference type="EMBL" id="KAF7814390.1"/>
    </source>
</evidence>
<comment type="subunit">
    <text evidence="6 15">The nucleosome is a histone octamer containing two molecules each of H2A, H2B, H3 and H4 assembled in one H3-H4 heterotetramer and two H2A-H2B heterodimers. The octamer wraps approximately 147 bp of DNA.</text>
</comment>
<feature type="compositionally biased region" description="Polar residues" evidence="16">
    <location>
        <begin position="1480"/>
        <end position="1507"/>
    </location>
</feature>
<evidence type="ECO:0000256" key="2">
    <source>
        <dbReference type="ARBA" id="ARBA00004123"/>
    </source>
</evidence>
<dbReference type="InterPro" id="IPR011990">
    <property type="entry name" value="TPR-like_helical_dom_sf"/>
</dbReference>
<dbReference type="SUPFAM" id="SSF48452">
    <property type="entry name" value="TPR-like"/>
    <property type="match status" value="2"/>
</dbReference>
<protein>
    <recommendedName>
        <fullName evidence="15">Histone H4</fullName>
    </recommendedName>
</protein>
<feature type="region of interest" description="Disordered" evidence="16">
    <location>
        <begin position="1602"/>
        <end position="1621"/>
    </location>
</feature>
<dbReference type="GO" id="GO:0046982">
    <property type="term" value="F:protein heterodimerization activity"/>
    <property type="evidence" value="ECO:0007669"/>
    <property type="project" value="InterPro"/>
</dbReference>
<dbReference type="FunFam" id="1.25.40.10:FF:000024">
    <property type="entry name" value="Tetratricopeptide repeat (TPR)-like superfamily protein"/>
    <property type="match status" value="1"/>
</dbReference>
<evidence type="ECO:0000313" key="19">
    <source>
        <dbReference type="Proteomes" id="UP000634136"/>
    </source>
</evidence>
<keyword evidence="13 15" id="KW-0544">Nucleosome core</keyword>
<dbReference type="SMART" id="SM00028">
    <property type="entry name" value="TPR"/>
    <property type="match status" value="3"/>
</dbReference>
<keyword evidence="12 15" id="KW-0539">Nucleus</keyword>
<feature type="region of interest" description="Disordered" evidence="16">
    <location>
        <begin position="200"/>
        <end position="254"/>
    </location>
</feature>
<evidence type="ECO:0000256" key="7">
    <source>
        <dbReference type="ARBA" id="ARBA00022454"/>
    </source>
</evidence>
<dbReference type="PROSITE" id="PS50005">
    <property type="entry name" value="TPR"/>
    <property type="match status" value="1"/>
</dbReference>
<feature type="compositionally biased region" description="Low complexity" evidence="16">
    <location>
        <begin position="1605"/>
        <end position="1615"/>
    </location>
</feature>
<dbReference type="CDD" id="cd15466">
    <property type="entry name" value="CLU-central"/>
    <property type="match status" value="1"/>
</dbReference>
<evidence type="ECO:0000256" key="4">
    <source>
        <dbReference type="ARBA" id="ARBA00004514"/>
    </source>
</evidence>
<name>A0A834T2K2_9FABA</name>
<keyword evidence="10 14" id="KW-0802">TPR repeat</keyword>
<dbReference type="InterPro" id="IPR033646">
    <property type="entry name" value="CLU-central"/>
</dbReference>
<keyword evidence="11 15" id="KW-0238">DNA-binding</keyword>
<dbReference type="Pfam" id="PF12807">
    <property type="entry name" value="eIF3_p135"/>
    <property type="match status" value="1"/>
</dbReference>
<feature type="repeat" description="TPR" evidence="14">
    <location>
        <begin position="998"/>
        <end position="1031"/>
    </location>
</feature>
<feature type="region of interest" description="Disordered" evidence="16">
    <location>
        <begin position="1345"/>
        <end position="1392"/>
    </location>
</feature>
<organism evidence="18 19">
    <name type="scientific">Senna tora</name>
    <dbReference type="NCBI Taxonomy" id="362788"/>
    <lineage>
        <taxon>Eukaryota</taxon>
        <taxon>Viridiplantae</taxon>
        <taxon>Streptophyta</taxon>
        <taxon>Embryophyta</taxon>
        <taxon>Tracheophyta</taxon>
        <taxon>Spermatophyta</taxon>
        <taxon>Magnoliopsida</taxon>
        <taxon>eudicotyledons</taxon>
        <taxon>Gunneridae</taxon>
        <taxon>Pentapetalae</taxon>
        <taxon>rosids</taxon>
        <taxon>fabids</taxon>
        <taxon>Fabales</taxon>
        <taxon>Fabaceae</taxon>
        <taxon>Caesalpinioideae</taxon>
        <taxon>Cassia clade</taxon>
        <taxon>Senna</taxon>
    </lineage>
</organism>
<feature type="compositionally biased region" description="Basic and acidic residues" evidence="16">
    <location>
        <begin position="1469"/>
        <end position="1479"/>
    </location>
</feature>
<dbReference type="GO" id="GO:0000786">
    <property type="term" value="C:nucleosome"/>
    <property type="evidence" value="ECO:0007669"/>
    <property type="project" value="UniProtKB-KW"/>
</dbReference>
<comment type="subcellular location">
    <subcellularLocation>
        <location evidence="3">Chromosome</location>
    </subcellularLocation>
    <subcellularLocation>
        <location evidence="4">Cytoplasm</location>
        <location evidence="4">Cytosol</location>
    </subcellularLocation>
    <subcellularLocation>
        <location evidence="2">Nucleus</location>
    </subcellularLocation>
</comment>
<evidence type="ECO:0000256" key="10">
    <source>
        <dbReference type="ARBA" id="ARBA00022803"/>
    </source>
</evidence>
<dbReference type="PRINTS" id="PR00623">
    <property type="entry name" value="HISTONEH4"/>
</dbReference>
<evidence type="ECO:0000256" key="1">
    <source>
        <dbReference type="ARBA" id="ARBA00002001"/>
    </source>
</evidence>
<dbReference type="Pfam" id="PF15044">
    <property type="entry name" value="CLU_N"/>
    <property type="match status" value="1"/>
</dbReference>
<evidence type="ECO:0000256" key="11">
    <source>
        <dbReference type="ARBA" id="ARBA00023125"/>
    </source>
</evidence>
<dbReference type="GO" id="GO:0005634">
    <property type="term" value="C:nucleus"/>
    <property type="evidence" value="ECO:0007669"/>
    <property type="project" value="UniProtKB-SubCell"/>
</dbReference>
<evidence type="ECO:0000256" key="13">
    <source>
        <dbReference type="ARBA" id="ARBA00023269"/>
    </source>
</evidence>
<evidence type="ECO:0000256" key="15">
    <source>
        <dbReference type="RuleBase" id="RU000528"/>
    </source>
</evidence>
<dbReference type="InterPro" id="IPR019734">
    <property type="entry name" value="TPR_rpt"/>
</dbReference>
<evidence type="ECO:0000259" key="17">
    <source>
        <dbReference type="PROSITE" id="PS51823"/>
    </source>
</evidence>
<comment type="similarity">
    <text evidence="5 15">Belongs to the histone H4 family.</text>
</comment>
<comment type="caution">
    <text evidence="18">The sequence shown here is derived from an EMBL/GenBank/DDBJ whole genome shotgun (WGS) entry which is preliminary data.</text>
</comment>
<comment type="function">
    <text evidence="1 15">Core component of nucleosome. Nucleosomes wrap and compact DNA into chromatin, limiting DNA accessibility to the cellular machineries which require DNA as a template. Histones thereby play a central role in transcription regulation, DNA repair, DNA replication and chromosomal stability. DNA accessibility is regulated via a complex set of post-translational modifications of histones, also called histone code, and nucleosome remodeling.</text>
</comment>
<accession>A0A834T2K2</accession>
<feature type="region of interest" description="Disordered" evidence="16">
    <location>
        <begin position="1436"/>
        <end position="1516"/>
    </location>
</feature>
<keyword evidence="9" id="KW-0677">Repeat</keyword>
<dbReference type="Pfam" id="PF13424">
    <property type="entry name" value="TPR_12"/>
    <property type="match status" value="2"/>
</dbReference>
<dbReference type="FunFam" id="1.10.20.10:FF:000012">
    <property type="entry name" value="Histone H4"/>
    <property type="match status" value="1"/>
</dbReference>
<dbReference type="SUPFAM" id="SSF47113">
    <property type="entry name" value="Histone-fold"/>
    <property type="match status" value="1"/>
</dbReference>
<evidence type="ECO:0000256" key="16">
    <source>
        <dbReference type="SAM" id="MobiDB-lite"/>
    </source>
</evidence>
<evidence type="ECO:0000256" key="14">
    <source>
        <dbReference type="PROSITE-ProRule" id="PRU00339"/>
    </source>
</evidence>
<dbReference type="GO" id="GO:0019750">
    <property type="term" value="P:chloroplast localization"/>
    <property type="evidence" value="ECO:0007669"/>
    <property type="project" value="UniProtKB-ARBA"/>
</dbReference>
<dbReference type="PANTHER" id="PTHR12601">
    <property type="entry name" value="EUKARYOTIC TRANSLATION INITIATION FACTOR 3 SUBUNIT EIF-3"/>
    <property type="match status" value="1"/>
</dbReference>
<feature type="compositionally biased region" description="Polar residues" evidence="16">
    <location>
        <begin position="1366"/>
        <end position="1388"/>
    </location>
</feature>
<keyword evidence="7 15" id="KW-0158">Chromosome</keyword>
<feature type="compositionally biased region" description="Basic and acidic residues" evidence="16">
    <location>
        <begin position="1436"/>
        <end position="1445"/>
    </location>
</feature>
<dbReference type="EMBL" id="JAAIUW010000009">
    <property type="protein sequence ID" value="KAF7814390.1"/>
    <property type="molecule type" value="Genomic_DNA"/>
</dbReference>
<dbReference type="Gene3D" id="1.10.20.10">
    <property type="entry name" value="Histone, subunit A"/>
    <property type="match status" value="1"/>
</dbReference>
<proteinExistence type="inferred from homology"/>